<evidence type="ECO:0000313" key="2">
    <source>
        <dbReference type="EMBL" id="KAG5208505.1"/>
    </source>
</evidence>
<gene>
    <name evidence="2" type="ORF">JEQ12_016070</name>
</gene>
<sequence>METPKVQEGLEASRELNSARSRQGVARAPKHLWRQPRRPIRIQQRFHSDPDKSVGRRERDLSLRPALEKSRRSWPTSFHRRPASYTSGGHAEREVV</sequence>
<feature type="region of interest" description="Disordered" evidence="1">
    <location>
        <begin position="1"/>
        <end position="96"/>
    </location>
</feature>
<feature type="compositionally biased region" description="Basic residues" evidence="1">
    <location>
        <begin position="28"/>
        <end position="40"/>
    </location>
</feature>
<proteinExistence type="predicted"/>
<evidence type="ECO:0000313" key="3">
    <source>
        <dbReference type="Proteomes" id="UP000664991"/>
    </source>
</evidence>
<evidence type="ECO:0000256" key="1">
    <source>
        <dbReference type="SAM" id="MobiDB-lite"/>
    </source>
</evidence>
<comment type="caution">
    <text evidence="2">The sequence shown here is derived from an EMBL/GenBank/DDBJ whole genome shotgun (WGS) entry which is preliminary data.</text>
</comment>
<name>A0A836A4P9_SHEEP</name>
<reference evidence="2 3" key="1">
    <citation type="submission" date="2020-12" db="EMBL/GenBank/DDBJ databases">
        <title>De novo assembly of Tibetan sheep genome.</title>
        <authorList>
            <person name="Li X."/>
        </authorList>
    </citation>
    <scope>NUCLEOTIDE SEQUENCE [LARGE SCALE GENOMIC DNA]</scope>
    <source>
        <tissue evidence="2">Heart</tissue>
    </source>
</reference>
<organism evidence="2 3">
    <name type="scientific">Ovis aries</name>
    <name type="common">Sheep</name>
    <dbReference type="NCBI Taxonomy" id="9940"/>
    <lineage>
        <taxon>Eukaryota</taxon>
        <taxon>Metazoa</taxon>
        <taxon>Chordata</taxon>
        <taxon>Craniata</taxon>
        <taxon>Vertebrata</taxon>
        <taxon>Euteleostomi</taxon>
        <taxon>Mammalia</taxon>
        <taxon>Eutheria</taxon>
        <taxon>Laurasiatheria</taxon>
        <taxon>Artiodactyla</taxon>
        <taxon>Ruminantia</taxon>
        <taxon>Pecora</taxon>
        <taxon>Bovidae</taxon>
        <taxon>Caprinae</taxon>
        <taxon>Ovis</taxon>
    </lineage>
</organism>
<dbReference type="Proteomes" id="UP000664991">
    <property type="component" value="Unassembled WGS sequence"/>
</dbReference>
<protein>
    <submittedName>
        <fullName evidence="2">Uncharacterized protein</fullName>
    </submittedName>
</protein>
<dbReference type="EMBL" id="JAEMGP010000005">
    <property type="protein sequence ID" value="KAG5208505.1"/>
    <property type="molecule type" value="Genomic_DNA"/>
</dbReference>
<accession>A0A836A4P9</accession>
<feature type="compositionally biased region" description="Basic and acidic residues" evidence="1">
    <location>
        <begin position="46"/>
        <end position="71"/>
    </location>
</feature>
<dbReference type="AlphaFoldDB" id="A0A836A4P9"/>